<keyword evidence="3" id="KW-1185">Reference proteome</keyword>
<dbReference type="Proteomes" id="UP001595530">
    <property type="component" value="Unassembled WGS sequence"/>
</dbReference>
<evidence type="ECO:0000256" key="1">
    <source>
        <dbReference type="SAM" id="SignalP"/>
    </source>
</evidence>
<comment type="caution">
    <text evidence="2">The sequence shown here is derived from an EMBL/GenBank/DDBJ whole genome shotgun (WGS) entry which is preliminary data.</text>
</comment>
<dbReference type="Pfam" id="PF10048">
    <property type="entry name" value="DUF2282"/>
    <property type="match status" value="1"/>
</dbReference>
<protein>
    <submittedName>
        <fullName evidence="2">DUF2282 domain-containing protein</fullName>
    </submittedName>
</protein>
<keyword evidence="1" id="KW-0732">Signal</keyword>
<feature type="chain" id="PRO_5045337095" evidence="1">
    <location>
        <begin position="30"/>
        <end position="107"/>
    </location>
</feature>
<feature type="signal peptide" evidence="1">
    <location>
        <begin position="1"/>
        <end position="29"/>
    </location>
</feature>
<name>A0ABV7EZG4_9BURK</name>
<dbReference type="InterPro" id="IPR018740">
    <property type="entry name" value="DUF2282_membr"/>
</dbReference>
<dbReference type="EMBL" id="JBHRTP010000011">
    <property type="protein sequence ID" value="MFC3107354.1"/>
    <property type="molecule type" value="Genomic_DNA"/>
</dbReference>
<evidence type="ECO:0000313" key="2">
    <source>
        <dbReference type="EMBL" id="MFC3107354.1"/>
    </source>
</evidence>
<proteinExistence type="predicted"/>
<gene>
    <name evidence="2" type="ORF">ACFOFO_05165</name>
</gene>
<accession>A0ABV7EZG4</accession>
<organism evidence="2 3">
    <name type="scientific">Undibacterium arcticum</name>
    <dbReference type="NCBI Taxonomy" id="1762892"/>
    <lineage>
        <taxon>Bacteria</taxon>
        <taxon>Pseudomonadati</taxon>
        <taxon>Pseudomonadota</taxon>
        <taxon>Betaproteobacteria</taxon>
        <taxon>Burkholderiales</taxon>
        <taxon>Oxalobacteraceae</taxon>
        <taxon>Undibacterium</taxon>
    </lineage>
</organism>
<reference evidence="3" key="1">
    <citation type="journal article" date="2019" name="Int. J. Syst. Evol. Microbiol.">
        <title>The Global Catalogue of Microorganisms (GCM) 10K type strain sequencing project: providing services to taxonomists for standard genome sequencing and annotation.</title>
        <authorList>
            <consortium name="The Broad Institute Genomics Platform"/>
            <consortium name="The Broad Institute Genome Sequencing Center for Infectious Disease"/>
            <person name="Wu L."/>
            <person name="Ma J."/>
        </authorList>
    </citation>
    <scope>NUCLEOTIDE SEQUENCE [LARGE SCALE GENOMIC DNA]</scope>
    <source>
        <strain evidence="3">KCTC 42986</strain>
    </source>
</reference>
<evidence type="ECO:0000313" key="3">
    <source>
        <dbReference type="Proteomes" id="UP001595530"/>
    </source>
</evidence>
<dbReference type="RefSeq" id="WP_390324471.1">
    <property type="nucleotide sequence ID" value="NZ_JBHRTP010000011.1"/>
</dbReference>
<sequence>MKTTDLIIRSAITSALALGLVAASQSALAAKGDMEHCAGIAKAGKNDCGSTANACAGTAKVDGDKDAWVYVPKGTCDKIAGGKVYDGKNMMKMDPEIMKKMGMKMKM</sequence>